<gene>
    <name evidence="6" type="ORF">C2E20_8495</name>
</gene>
<evidence type="ECO:0000313" key="7">
    <source>
        <dbReference type="Proteomes" id="UP000239649"/>
    </source>
</evidence>
<name>A0A2P6V185_9CHLO</name>
<dbReference type="GO" id="GO:0006401">
    <property type="term" value="P:RNA catabolic process"/>
    <property type="evidence" value="ECO:0007669"/>
    <property type="project" value="TreeGrafter"/>
</dbReference>
<comment type="similarity">
    <text evidence="1 2">Belongs to the RNase T2 family.</text>
</comment>
<reference evidence="6 7" key="1">
    <citation type="journal article" date="2018" name="Plant J.">
        <title>Genome sequences of Chlorella sorokiniana UTEX 1602 and Micractinium conductrix SAG 241.80: implications to maltose excretion by a green alga.</title>
        <authorList>
            <person name="Arriola M.B."/>
            <person name="Velmurugan N."/>
            <person name="Zhang Y."/>
            <person name="Plunkett M.H."/>
            <person name="Hondzo H."/>
            <person name="Barney B.M."/>
        </authorList>
    </citation>
    <scope>NUCLEOTIDE SEQUENCE [LARGE SCALE GENOMIC DNA]</scope>
    <source>
        <strain evidence="6 7">SAG 241.80</strain>
    </source>
</reference>
<dbReference type="Proteomes" id="UP000239649">
    <property type="component" value="Unassembled WGS sequence"/>
</dbReference>
<dbReference type="InterPro" id="IPR018188">
    <property type="entry name" value="RNase_T2_His_AS_1"/>
</dbReference>
<accession>A0A2P6V185</accession>
<dbReference type="Pfam" id="PF00445">
    <property type="entry name" value="Ribonuclease_T2"/>
    <property type="match status" value="2"/>
</dbReference>
<organism evidence="6 7">
    <name type="scientific">Micractinium conductrix</name>
    <dbReference type="NCBI Taxonomy" id="554055"/>
    <lineage>
        <taxon>Eukaryota</taxon>
        <taxon>Viridiplantae</taxon>
        <taxon>Chlorophyta</taxon>
        <taxon>core chlorophytes</taxon>
        <taxon>Trebouxiophyceae</taxon>
        <taxon>Chlorellales</taxon>
        <taxon>Chlorellaceae</taxon>
        <taxon>Chlorella clade</taxon>
        <taxon>Micractinium</taxon>
    </lineage>
</organism>
<keyword evidence="7" id="KW-1185">Reference proteome</keyword>
<sequence length="354" mass="37134">MVHVALLLTLLAPGAARAALPAVAQAEDPGFDLFVFVRSYSPTFCLQEECNVRPISAFTIHGLWPEYSTGGWPEFCDGNRSAVQAAHSSDRDGTQASGGGGSSGTRRALSAAGGGGGGALRPVVPQGGGGGGTQGDEGASQQQICEWPSFLGPNSGFWDHEWDRHGSCATTVTGDRASFFGTVMRLHEQYDIDMALAAADIAPDNGTTVATRRVRAAVEDAFSVRPLLSCHAGKLLEVWLCVGLDLKLKTCPLGVVKAQPPTCGKNIMLPQGAPVPSECRPFFPPWNAAGGNGENMRLVRIITGLVAAAAAAAAVALFLQGVLRKRRPTLAEAVPYQPYDALSAWCPPKPRAMQ</sequence>
<evidence type="ECO:0000256" key="5">
    <source>
        <dbReference type="SAM" id="SignalP"/>
    </source>
</evidence>
<dbReference type="PROSITE" id="PS00530">
    <property type="entry name" value="RNASE_T2_1"/>
    <property type="match status" value="1"/>
</dbReference>
<feature type="chain" id="PRO_5015151481" evidence="5">
    <location>
        <begin position="19"/>
        <end position="354"/>
    </location>
</feature>
<dbReference type="OrthoDB" id="435754at2759"/>
<dbReference type="InterPro" id="IPR033130">
    <property type="entry name" value="RNase_T2_His_AS_2"/>
</dbReference>
<dbReference type="AlphaFoldDB" id="A0A2P6V185"/>
<feature type="compositionally biased region" description="Gly residues" evidence="3">
    <location>
        <begin position="126"/>
        <end position="135"/>
    </location>
</feature>
<dbReference type="EMBL" id="LHPF02000046">
    <property type="protein sequence ID" value="PSC67843.1"/>
    <property type="molecule type" value="Genomic_DNA"/>
</dbReference>
<evidence type="ECO:0000256" key="2">
    <source>
        <dbReference type="RuleBase" id="RU004328"/>
    </source>
</evidence>
<evidence type="ECO:0000256" key="3">
    <source>
        <dbReference type="SAM" id="MobiDB-lite"/>
    </source>
</evidence>
<dbReference type="PROSITE" id="PS00531">
    <property type="entry name" value="RNASE_T2_2"/>
    <property type="match status" value="1"/>
</dbReference>
<dbReference type="Gene3D" id="3.90.730.10">
    <property type="entry name" value="Ribonuclease T2-like"/>
    <property type="match status" value="1"/>
</dbReference>
<proteinExistence type="inferred from homology"/>
<evidence type="ECO:0000313" key="6">
    <source>
        <dbReference type="EMBL" id="PSC67843.1"/>
    </source>
</evidence>
<dbReference type="GO" id="GO:0033897">
    <property type="term" value="F:ribonuclease T2 activity"/>
    <property type="evidence" value="ECO:0007669"/>
    <property type="project" value="InterPro"/>
</dbReference>
<comment type="caution">
    <text evidence="6">The sequence shown here is derived from an EMBL/GenBank/DDBJ whole genome shotgun (WGS) entry which is preliminary data.</text>
</comment>
<protein>
    <submittedName>
        <fullName evidence="6">Ribonuclease T2</fullName>
    </submittedName>
</protein>
<dbReference type="PANTHER" id="PTHR11240:SF22">
    <property type="entry name" value="RIBONUCLEASE T2"/>
    <property type="match status" value="1"/>
</dbReference>
<feature type="region of interest" description="Disordered" evidence="3">
    <location>
        <begin position="83"/>
        <end position="141"/>
    </location>
</feature>
<evidence type="ECO:0000256" key="4">
    <source>
        <dbReference type="SAM" id="Phobius"/>
    </source>
</evidence>
<keyword evidence="4" id="KW-0812">Transmembrane</keyword>
<feature type="signal peptide" evidence="5">
    <location>
        <begin position="1"/>
        <end position="18"/>
    </location>
</feature>
<dbReference type="PANTHER" id="PTHR11240">
    <property type="entry name" value="RIBONUCLEASE T2"/>
    <property type="match status" value="1"/>
</dbReference>
<dbReference type="GO" id="GO:0005576">
    <property type="term" value="C:extracellular region"/>
    <property type="evidence" value="ECO:0007669"/>
    <property type="project" value="TreeGrafter"/>
</dbReference>
<dbReference type="InterPro" id="IPR036430">
    <property type="entry name" value="RNase_T2-like_sf"/>
</dbReference>
<dbReference type="SUPFAM" id="SSF55895">
    <property type="entry name" value="Ribonuclease Rh-like"/>
    <property type="match status" value="2"/>
</dbReference>
<feature type="transmembrane region" description="Helical" evidence="4">
    <location>
        <begin position="298"/>
        <end position="319"/>
    </location>
</feature>
<keyword evidence="4" id="KW-1133">Transmembrane helix</keyword>
<keyword evidence="5" id="KW-0732">Signal</keyword>
<evidence type="ECO:0000256" key="1">
    <source>
        <dbReference type="ARBA" id="ARBA00007469"/>
    </source>
</evidence>
<dbReference type="InterPro" id="IPR001568">
    <property type="entry name" value="RNase_T2-like"/>
</dbReference>
<keyword evidence="4" id="KW-0472">Membrane</keyword>
<dbReference type="GO" id="GO:0003723">
    <property type="term" value="F:RNA binding"/>
    <property type="evidence" value="ECO:0007669"/>
    <property type="project" value="InterPro"/>
</dbReference>